<proteinExistence type="predicted"/>
<name>A0ABT0S8B3_9SPHN</name>
<evidence type="ECO:0000259" key="3">
    <source>
        <dbReference type="PROSITE" id="PS50175"/>
    </source>
</evidence>
<evidence type="ECO:0000256" key="1">
    <source>
        <dbReference type="ARBA" id="ARBA00022801"/>
    </source>
</evidence>
<dbReference type="Pfam" id="PF13650">
    <property type="entry name" value="Asp_protease_2"/>
    <property type="match status" value="2"/>
</dbReference>
<organism evidence="4 5">
    <name type="scientific">Sphingomonas brevis</name>
    <dbReference type="NCBI Taxonomy" id="2908206"/>
    <lineage>
        <taxon>Bacteria</taxon>
        <taxon>Pseudomonadati</taxon>
        <taxon>Pseudomonadota</taxon>
        <taxon>Alphaproteobacteria</taxon>
        <taxon>Sphingomonadales</taxon>
        <taxon>Sphingomonadaceae</taxon>
        <taxon>Sphingomonas</taxon>
    </lineage>
</organism>
<dbReference type="InterPro" id="IPR001995">
    <property type="entry name" value="Peptidase_A2_cat"/>
</dbReference>
<dbReference type="Proteomes" id="UP001165383">
    <property type="component" value="Unassembled WGS sequence"/>
</dbReference>
<accession>A0ABT0S8B3</accession>
<dbReference type="EMBL" id="JAMGBB010000001">
    <property type="protein sequence ID" value="MCL6740643.1"/>
    <property type="molecule type" value="Genomic_DNA"/>
</dbReference>
<keyword evidence="5" id="KW-1185">Reference proteome</keyword>
<evidence type="ECO:0000256" key="2">
    <source>
        <dbReference type="SAM" id="SignalP"/>
    </source>
</evidence>
<feature type="domain" description="Peptidase A2" evidence="3">
    <location>
        <begin position="39"/>
        <end position="124"/>
    </location>
</feature>
<dbReference type="Gene3D" id="2.40.70.10">
    <property type="entry name" value="Acid Proteases"/>
    <property type="match status" value="2"/>
</dbReference>
<feature type="signal peptide" evidence="2">
    <location>
        <begin position="1"/>
        <end position="18"/>
    </location>
</feature>
<dbReference type="PROSITE" id="PS50175">
    <property type="entry name" value="ASP_PROT_RETROV"/>
    <property type="match status" value="1"/>
</dbReference>
<evidence type="ECO:0000313" key="4">
    <source>
        <dbReference type="EMBL" id="MCL6740643.1"/>
    </source>
</evidence>
<keyword evidence="2" id="KW-0732">Signal</keyword>
<feature type="chain" id="PRO_5046231221" evidence="2">
    <location>
        <begin position="19"/>
        <end position="276"/>
    </location>
</feature>
<dbReference type="SUPFAM" id="SSF50630">
    <property type="entry name" value="Acid proteases"/>
    <property type="match status" value="1"/>
</dbReference>
<evidence type="ECO:0000313" key="5">
    <source>
        <dbReference type="Proteomes" id="UP001165383"/>
    </source>
</evidence>
<gene>
    <name evidence="4" type="ORF">LZ518_05785</name>
</gene>
<keyword evidence="1" id="KW-0378">Hydrolase</keyword>
<dbReference type="RefSeq" id="WP_249915065.1">
    <property type="nucleotide sequence ID" value="NZ_JAMGBB010000001.1"/>
</dbReference>
<reference evidence="4" key="1">
    <citation type="submission" date="2022-05" db="EMBL/GenBank/DDBJ databases">
        <authorList>
            <person name="Jo J.-H."/>
            <person name="Im W.-T."/>
        </authorList>
    </citation>
    <scope>NUCLEOTIDE SEQUENCE</scope>
    <source>
        <strain evidence="4">RB56-2</strain>
    </source>
</reference>
<sequence length="276" mass="28851">MKHALLGASVLMASSANAEPLIIDNGRLFIQARINGVATEALLDSGAESSLFDPKLAAEAHFGAGEKVMMKGSGGEQAVEIVSNVRIEALGRTIPAAEVVVMDMTDLSARLIKRPTRAIVGREVFDAGPIRIDLARSDVEALEAGSVPLGVKLPLTEHGGIEAVPVRIGKTEAQAVVDFGNGTGVMIGKELAEKMNLKVVGKMKGGGIGGEIERDVVRLPSLTLAGKTFRNVEASVDATSSRAELNIGTPILKHFVVTADFKGRSAWFAPVKGAGH</sequence>
<comment type="caution">
    <text evidence="4">The sequence shown here is derived from an EMBL/GenBank/DDBJ whole genome shotgun (WGS) entry which is preliminary data.</text>
</comment>
<dbReference type="InterPro" id="IPR021109">
    <property type="entry name" value="Peptidase_aspartic_dom_sf"/>
</dbReference>
<protein>
    <submittedName>
        <fullName evidence="4">Retropepsin-like domain-containing protein</fullName>
    </submittedName>
</protein>